<evidence type="ECO:0000313" key="3">
    <source>
        <dbReference type="EMBL" id="ACY23408.1"/>
    </source>
</evidence>
<dbReference type="EMBL" id="CP001802">
    <property type="protein sequence ID" value="ACY23408.1"/>
    <property type="molecule type" value="Genomic_DNA"/>
</dbReference>
<dbReference type="AlphaFoldDB" id="D0L5F0"/>
<dbReference type="NCBIfam" id="TIGR00026">
    <property type="entry name" value="hi_GC_TIGR00026"/>
    <property type="match status" value="1"/>
</dbReference>
<sequence length="146" mass="15775">MAHNGRVSDFNAQIIDEFRANSGFVQTAGFGRNLILLHTVGAKSGEPRINPLLALPDDDGWLVIGSAAGSPKTPAWVHNLRADSSVTVESPGIGGVTTQQATVTELTPDEWDDAWSKFTTKSDAFTKYTETAQGRQFPIFRVTPTD</sequence>
<reference evidence="3 4" key="2">
    <citation type="journal article" date="2010" name="Stand. Genomic Sci.">
        <title>Complete genome sequence of Gordonia bronchialis type strain (3410).</title>
        <authorList>
            <person name="Ivanova N."/>
            <person name="Sikorski J."/>
            <person name="Jando M."/>
            <person name="Lapidus A."/>
            <person name="Nolan M."/>
            <person name="Lucas S."/>
            <person name="Del Rio T.G."/>
            <person name="Tice H."/>
            <person name="Copeland A."/>
            <person name="Cheng J.F."/>
            <person name="Chen F."/>
            <person name="Bruce D."/>
            <person name="Goodwin L."/>
            <person name="Pitluck S."/>
            <person name="Mavromatis K."/>
            <person name="Ovchinnikova G."/>
            <person name="Pati A."/>
            <person name="Chen A."/>
            <person name="Palaniappan K."/>
            <person name="Land M."/>
            <person name="Hauser L."/>
            <person name="Chang Y.J."/>
            <person name="Jeffries C.D."/>
            <person name="Chain P."/>
            <person name="Saunders E."/>
            <person name="Han C."/>
            <person name="Detter J.C."/>
            <person name="Brettin T."/>
            <person name="Rohde M."/>
            <person name="Goker M."/>
            <person name="Bristow J."/>
            <person name="Eisen J.A."/>
            <person name="Markowitz V."/>
            <person name="Hugenholtz P."/>
            <person name="Klenk H.P."/>
            <person name="Kyrpides N.C."/>
        </authorList>
    </citation>
    <scope>NUCLEOTIDE SEQUENCE [LARGE SCALE GENOMIC DNA]</scope>
    <source>
        <strain evidence="4">ATCC 25592 / DSM 43247 / BCRC 13721 / JCM 3198 / KCTC 3076 / NBRC 16047 / NCTC 10667</strain>
    </source>
</reference>
<evidence type="ECO:0000313" key="4">
    <source>
        <dbReference type="Proteomes" id="UP000001219"/>
    </source>
</evidence>
<organism evidence="3 4">
    <name type="scientific">Gordonia bronchialis (strain ATCC 25592 / DSM 43247 / BCRC 13721 / JCM 3198 / KCTC 3076 / NBRC 16047 / NCTC 10667)</name>
    <name type="common">Rhodococcus bronchialis</name>
    <dbReference type="NCBI Taxonomy" id="526226"/>
    <lineage>
        <taxon>Bacteria</taxon>
        <taxon>Bacillati</taxon>
        <taxon>Actinomycetota</taxon>
        <taxon>Actinomycetes</taxon>
        <taxon>Mycobacteriales</taxon>
        <taxon>Gordoniaceae</taxon>
        <taxon>Gordonia</taxon>
    </lineage>
</organism>
<dbReference type="HOGENOM" id="CLU_114921_2_0_11"/>
<comment type="catalytic activity">
    <reaction evidence="2">
        <text>oxidized coenzyme F420-(gamma-L-Glu)(n) + a quinol + H(+) = reduced coenzyme F420-(gamma-L-Glu)(n) + a quinone</text>
        <dbReference type="Rhea" id="RHEA:39663"/>
        <dbReference type="Rhea" id="RHEA-COMP:12939"/>
        <dbReference type="Rhea" id="RHEA-COMP:14378"/>
        <dbReference type="ChEBI" id="CHEBI:15378"/>
        <dbReference type="ChEBI" id="CHEBI:24646"/>
        <dbReference type="ChEBI" id="CHEBI:132124"/>
        <dbReference type="ChEBI" id="CHEBI:133980"/>
        <dbReference type="ChEBI" id="CHEBI:139511"/>
    </reaction>
</comment>
<evidence type="ECO:0000256" key="1">
    <source>
        <dbReference type="ARBA" id="ARBA00008710"/>
    </source>
</evidence>
<comment type="similarity">
    <text evidence="1">Belongs to the F420H(2)-dependent quinone reductase family.</text>
</comment>
<dbReference type="GO" id="GO:0070967">
    <property type="term" value="F:coenzyme F420 binding"/>
    <property type="evidence" value="ECO:0007669"/>
    <property type="project" value="TreeGrafter"/>
</dbReference>
<keyword evidence="4" id="KW-1185">Reference proteome</keyword>
<dbReference type="STRING" id="526226.Gbro_4262"/>
<protein>
    <recommendedName>
        <fullName evidence="5">Nitroreductase</fullName>
    </recommendedName>
</protein>
<dbReference type="Pfam" id="PF04075">
    <property type="entry name" value="F420H2_quin_red"/>
    <property type="match status" value="1"/>
</dbReference>
<dbReference type="InterPro" id="IPR004378">
    <property type="entry name" value="F420H2_quin_Rdtase"/>
</dbReference>
<name>D0L5F0_GORB4</name>
<proteinExistence type="inferred from homology"/>
<dbReference type="eggNOG" id="COG0748">
    <property type="taxonomic scope" value="Bacteria"/>
</dbReference>
<dbReference type="KEGG" id="gbr:Gbro_4262"/>
<dbReference type="InterPro" id="IPR012349">
    <property type="entry name" value="Split_barrel_FMN-bd"/>
</dbReference>
<evidence type="ECO:0008006" key="5">
    <source>
        <dbReference type="Google" id="ProtNLM"/>
    </source>
</evidence>
<dbReference type="Proteomes" id="UP000001219">
    <property type="component" value="Chromosome"/>
</dbReference>
<dbReference type="PANTHER" id="PTHR39428">
    <property type="entry name" value="F420H(2)-DEPENDENT QUINONE REDUCTASE RV1261C"/>
    <property type="match status" value="1"/>
</dbReference>
<dbReference type="SUPFAM" id="SSF50475">
    <property type="entry name" value="FMN-binding split barrel"/>
    <property type="match status" value="1"/>
</dbReference>
<dbReference type="GO" id="GO:0005886">
    <property type="term" value="C:plasma membrane"/>
    <property type="evidence" value="ECO:0007669"/>
    <property type="project" value="TreeGrafter"/>
</dbReference>
<reference evidence="4" key="1">
    <citation type="submission" date="2009-10" db="EMBL/GenBank/DDBJ databases">
        <title>The complete chromosome of Gordonia bronchialis DSM 43247.</title>
        <authorList>
            <consortium name="US DOE Joint Genome Institute (JGI-PGF)"/>
            <person name="Lucas S."/>
            <person name="Copeland A."/>
            <person name="Lapidus A."/>
            <person name="Glavina del Rio T."/>
            <person name="Dalin E."/>
            <person name="Tice H."/>
            <person name="Bruce D."/>
            <person name="Goodwin L."/>
            <person name="Pitluck S."/>
            <person name="Kyrpides N."/>
            <person name="Mavromatis K."/>
            <person name="Ivanova N."/>
            <person name="Ovchinnikova G."/>
            <person name="Saunders E."/>
            <person name="Brettin T."/>
            <person name="Detter J.C."/>
            <person name="Han C."/>
            <person name="Larimer F."/>
            <person name="Land M."/>
            <person name="Hauser L."/>
            <person name="Markowitz V."/>
            <person name="Cheng J.-F."/>
            <person name="Hugenholtz P."/>
            <person name="Woyke T."/>
            <person name="Wu D."/>
            <person name="Jando M."/>
            <person name="Schneider S."/>
            <person name="Goeker M."/>
            <person name="Klenk H.-P."/>
            <person name="Eisen J.A."/>
        </authorList>
    </citation>
    <scope>NUCLEOTIDE SEQUENCE [LARGE SCALE GENOMIC DNA]</scope>
    <source>
        <strain evidence="4">ATCC 25592 / DSM 43247 / BCRC 13721 / JCM 3198 / KCTC 3076 / NBRC 16047 / NCTC 10667</strain>
    </source>
</reference>
<gene>
    <name evidence="3" type="ordered locus">Gbro_4262</name>
</gene>
<evidence type="ECO:0000256" key="2">
    <source>
        <dbReference type="ARBA" id="ARBA00049106"/>
    </source>
</evidence>
<dbReference type="PANTHER" id="PTHR39428:SF1">
    <property type="entry name" value="F420H(2)-DEPENDENT QUINONE REDUCTASE RV1261C"/>
    <property type="match status" value="1"/>
</dbReference>
<dbReference type="GO" id="GO:0016491">
    <property type="term" value="F:oxidoreductase activity"/>
    <property type="evidence" value="ECO:0007669"/>
    <property type="project" value="InterPro"/>
</dbReference>
<accession>D0L5F0</accession>
<dbReference type="Gene3D" id="2.30.110.10">
    <property type="entry name" value="Electron Transport, Fmn-binding Protein, Chain A"/>
    <property type="match status" value="1"/>
</dbReference>